<evidence type="ECO:0000313" key="2">
    <source>
        <dbReference type="Proteomes" id="UP000638849"/>
    </source>
</evidence>
<protein>
    <submittedName>
        <fullName evidence="1">MBL fold metallo-hydrolase</fullName>
    </submittedName>
</protein>
<dbReference type="Gene3D" id="3.60.15.10">
    <property type="entry name" value="Ribonuclease Z/Hydroxyacylglutathione hydrolase-like"/>
    <property type="match status" value="1"/>
</dbReference>
<dbReference type="PANTHER" id="PTHR30619">
    <property type="entry name" value="DNA INTERNALIZATION/COMPETENCE PROTEIN COMEC/REC2"/>
    <property type="match status" value="1"/>
</dbReference>
<name>A0ABS0RQ01_9ACTN</name>
<reference evidence="1 2" key="1">
    <citation type="submission" date="2020-12" db="EMBL/GenBank/DDBJ databases">
        <authorList>
            <person name="Kusuma A.B."/>
            <person name="Nouioui I."/>
            <person name="Goodfellow M."/>
        </authorList>
    </citation>
    <scope>NUCLEOTIDE SEQUENCE [LARGE SCALE GENOMIC DNA]</scope>
    <source>
        <strain evidence="1 2">DSM 41764</strain>
    </source>
</reference>
<sequence>LTTHPALPEIDVLKVAHHGSAYQDPQLLRHLSPRLALISCGADNPYGHPSPRTIAALRAQGAAVLRTDTDGPIAVTRDRGLRAVLGGRDAAAQRSG</sequence>
<comment type="caution">
    <text evidence="1">The sequence shown here is derived from an EMBL/GenBank/DDBJ whole genome shotgun (WGS) entry which is preliminary data.</text>
</comment>
<feature type="non-terminal residue" evidence="1">
    <location>
        <position position="1"/>
    </location>
</feature>
<dbReference type="SUPFAM" id="SSF56281">
    <property type="entry name" value="Metallo-hydrolase/oxidoreductase"/>
    <property type="match status" value="1"/>
</dbReference>
<evidence type="ECO:0000313" key="1">
    <source>
        <dbReference type="EMBL" id="MBI0319335.1"/>
    </source>
</evidence>
<dbReference type="RefSeq" id="WP_369010971.1">
    <property type="nucleotide sequence ID" value="NZ_JAEEAQ010000810.1"/>
</dbReference>
<dbReference type="InterPro" id="IPR036866">
    <property type="entry name" value="RibonucZ/Hydroxyglut_hydro"/>
</dbReference>
<proteinExistence type="predicted"/>
<organism evidence="1 2">
    <name type="scientific">Streptomyces javensis</name>
    <dbReference type="NCBI Taxonomy" id="114698"/>
    <lineage>
        <taxon>Bacteria</taxon>
        <taxon>Bacillati</taxon>
        <taxon>Actinomycetota</taxon>
        <taxon>Actinomycetes</taxon>
        <taxon>Kitasatosporales</taxon>
        <taxon>Streptomycetaceae</taxon>
        <taxon>Streptomyces</taxon>
        <taxon>Streptomyces violaceusniger group</taxon>
    </lineage>
</organism>
<accession>A0ABS0RQ01</accession>
<dbReference type="EMBL" id="JAEEAQ010000810">
    <property type="protein sequence ID" value="MBI0319335.1"/>
    <property type="molecule type" value="Genomic_DNA"/>
</dbReference>
<gene>
    <name evidence="1" type="ORF">JBF12_41460</name>
</gene>
<dbReference type="Proteomes" id="UP000638849">
    <property type="component" value="Unassembled WGS sequence"/>
</dbReference>
<keyword evidence="2" id="KW-1185">Reference proteome</keyword>
<dbReference type="InterPro" id="IPR052159">
    <property type="entry name" value="Competence_DNA_uptake"/>
</dbReference>
<dbReference type="PANTHER" id="PTHR30619:SF1">
    <property type="entry name" value="RECOMBINATION PROTEIN 2"/>
    <property type="match status" value="1"/>
</dbReference>